<protein>
    <submittedName>
        <fullName evidence="1">Uncharacterized protein</fullName>
    </submittedName>
</protein>
<evidence type="ECO:0000313" key="2">
    <source>
        <dbReference type="Proteomes" id="UP001142592"/>
    </source>
</evidence>
<evidence type="ECO:0000313" key="1">
    <source>
        <dbReference type="EMBL" id="MCX3265178.1"/>
    </source>
</evidence>
<gene>
    <name evidence="1" type="ORF">OQZ29_10495</name>
</gene>
<proteinExistence type="predicted"/>
<dbReference type="EMBL" id="JAPJUH010000003">
    <property type="protein sequence ID" value="MCX3265178.1"/>
    <property type="molecule type" value="Genomic_DNA"/>
</dbReference>
<organism evidence="1 2">
    <name type="scientific">Pedobacter agri</name>
    <dbReference type="NCBI Taxonomy" id="454586"/>
    <lineage>
        <taxon>Bacteria</taxon>
        <taxon>Pseudomonadati</taxon>
        <taxon>Bacteroidota</taxon>
        <taxon>Sphingobacteriia</taxon>
        <taxon>Sphingobacteriales</taxon>
        <taxon>Sphingobacteriaceae</taxon>
        <taxon>Pedobacter</taxon>
    </lineage>
</organism>
<comment type="caution">
    <text evidence="1">The sequence shown here is derived from an EMBL/GenBank/DDBJ whole genome shotgun (WGS) entry which is preliminary data.</text>
</comment>
<dbReference type="AlphaFoldDB" id="A0A9X3DCI3"/>
<sequence length="264" mass="30074">MLLSCILLGAQSCISRLRRPEITGVIVDYDRNPIANCKVGETLTDQNGKFKLAEQRYNAFFLTEIFAMEAPPLMVFEPVEKEGFEKDAISIFHKWGGGRRKGAKTNIDTIFLRKTNQTFNIVTLLKDSDWKIGFNKSADTIYLVKNGFREWCKTDRCSPFYSEYEGLVDNAYTGAKNLPKGMIRRSIDVRFEAEKSPVKINMICEYISTFDGPNRPPDTTNTRGSYQILNNSEMILDAGKIEQLTGKYHVSDVDLYQMKLTKAN</sequence>
<dbReference type="RefSeq" id="WP_010600662.1">
    <property type="nucleotide sequence ID" value="NZ_JAPJUH010000003.1"/>
</dbReference>
<keyword evidence="2" id="KW-1185">Reference proteome</keyword>
<dbReference type="Proteomes" id="UP001142592">
    <property type="component" value="Unassembled WGS sequence"/>
</dbReference>
<accession>A0A9X3DCI3</accession>
<reference evidence="1" key="1">
    <citation type="submission" date="2022-11" db="EMBL/GenBank/DDBJ databases">
        <authorList>
            <person name="Graham C."/>
            <person name="Newman J.D."/>
        </authorList>
    </citation>
    <scope>NUCLEOTIDE SEQUENCE</scope>
    <source>
        <strain evidence="1">DSM 19486</strain>
    </source>
</reference>
<name>A0A9X3DCI3_9SPHI</name>